<keyword evidence="3" id="KW-1185">Reference proteome</keyword>
<accession>A0A1Y2M9I0</accession>
<dbReference type="EMBL" id="KZ107839">
    <property type="protein sequence ID" value="OSS52672.1"/>
    <property type="molecule type" value="Genomic_DNA"/>
</dbReference>
<gene>
    <name evidence="2" type="ORF">B5807_02912</name>
</gene>
<name>A0A1Y2M9I0_EPING</name>
<evidence type="ECO:0000256" key="1">
    <source>
        <dbReference type="SAM" id="MobiDB-lite"/>
    </source>
</evidence>
<organism evidence="2 3">
    <name type="scientific">Epicoccum nigrum</name>
    <name type="common">Soil fungus</name>
    <name type="synonym">Epicoccum purpurascens</name>
    <dbReference type="NCBI Taxonomy" id="105696"/>
    <lineage>
        <taxon>Eukaryota</taxon>
        <taxon>Fungi</taxon>
        <taxon>Dikarya</taxon>
        <taxon>Ascomycota</taxon>
        <taxon>Pezizomycotina</taxon>
        <taxon>Dothideomycetes</taxon>
        <taxon>Pleosporomycetidae</taxon>
        <taxon>Pleosporales</taxon>
        <taxon>Pleosporineae</taxon>
        <taxon>Didymellaceae</taxon>
        <taxon>Epicoccum</taxon>
    </lineage>
</organism>
<proteinExistence type="predicted"/>
<feature type="compositionally biased region" description="Acidic residues" evidence="1">
    <location>
        <begin position="152"/>
        <end position="161"/>
    </location>
</feature>
<evidence type="ECO:0000313" key="3">
    <source>
        <dbReference type="Proteomes" id="UP000193240"/>
    </source>
</evidence>
<sequence length="161" mass="17086">MIETFCRHFFDPPLSHSLFLTTSNPTIAHLQHDIMKITLVLLALTSLPFTVLGSPTVSCNDNEVKCNPDKKQPAIISCTSGTLYLQTCAPGEYCNYGPPVACKERWTSTGLYHNTASATDAASTIDPCSSNEVASSTEAASPTHAASPADSDSSDDDDDAA</sequence>
<reference evidence="2 3" key="1">
    <citation type="journal article" date="2017" name="Genome Announc.">
        <title>Genome sequence of the saprophytic ascomycete Epicoccum nigrum ICMP 19927 strain isolated from New Zealand.</title>
        <authorList>
            <person name="Fokin M."/>
            <person name="Fleetwood D."/>
            <person name="Weir B.S."/>
            <person name="Villas-Boas S.G."/>
        </authorList>
    </citation>
    <scope>NUCLEOTIDE SEQUENCE [LARGE SCALE GENOMIC DNA]</scope>
    <source>
        <strain evidence="2 3">ICMP 19927</strain>
    </source>
</reference>
<feature type="region of interest" description="Disordered" evidence="1">
    <location>
        <begin position="122"/>
        <end position="161"/>
    </location>
</feature>
<feature type="compositionally biased region" description="Low complexity" evidence="1">
    <location>
        <begin position="134"/>
        <end position="151"/>
    </location>
</feature>
<dbReference type="AlphaFoldDB" id="A0A1Y2M9I0"/>
<evidence type="ECO:0000313" key="2">
    <source>
        <dbReference type="EMBL" id="OSS52672.1"/>
    </source>
</evidence>
<protein>
    <submittedName>
        <fullName evidence="2">Uncharacterized protein</fullName>
    </submittedName>
</protein>
<dbReference type="InParanoid" id="A0A1Y2M9I0"/>
<dbReference type="Proteomes" id="UP000193240">
    <property type="component" value="Unassembled WGS sequence"/>
</dbReference>